<dbReference type="GO" id="GO:0006508">
    <property type="term" value="P:proteolysis"/>
    <property type="evidence" value="ECO:0007669"/>
    <property type="project" value="UniProtKB-KW"/>
</dbReference>
<evidence type="ECO:0000313" key="4">
    <source>
        <dbReference type="Proteomes" id="UP001198200"/>
    </source>
</evidence>
<dbReference type="InterPro" id="IPR025748">
    <property type="entry name" value="PrcB_C_dom"/>
</dbReference>
<name>A0AAE3E320_9FIRM</name>
<comment type="caution">
    <text evidence="3">The sequence shown here is derived from an EMBL/GenBank/DDBJ whole genome shotgun (WGS) entry which is preliminary data.</text>
</comment>
<keyword evidence="4" id="KW-1185">Reference proteome</keyword>
<dbReference type="Proteomes" id="UP001198200">
    <property type="component" value="Unassembled WGS sequence"/>
</dbReference>
<dbReference type="AlphaFoldDB" id="A0AAE3E320"/>
<reference evidence="3 4" key="1">
    <citation type="submission" date="2021-10" db="EMBL/GenBank/DDBJ databases">
        <title>Anaerobic single-cell dispensing facilitates the cultivation of human gut bacteria.</title>
        <authorList>
            <person name="Afrizal A."/>
        </authorList>
    </citation>
    <scope>NUCLEOTIDE SEQUENCE [LARGE SCALE GENOMIC DNA]</scope>
    <source>
        <strain evidence="3 4">CLA-AA-H224</strain>
    </source>
</reference>
<keyword evidence="1" id="KW-0812">Transmembrane</keyword>
<evidence type="ECO:0000256" key="1">
    <source>
        <dbReference type="SAM" id="Phobius"/>
    </source>
</evidence>
<dbReference type="EMBL" id="JAJEQN010000011">
    <property type="protein sequence ID" value="MCC2221197.1"/>
    <property type="molecule type" value="Genomic_DNA"/>
</dbReference>
<protein>
    <submittedName>
        <fullName evidence="3">Protease complex subunit PrcB family protein</fullName>
    </submittedName>
</protein>
<evidence type="ECO:0000259" key="2">
    <source>
        <dbReference type="Pfam" id="PF14343"/>
    </source>
</evidence>
<feature type="transmembrane region" description="Helical" evidence="1">
    <location>
        <begin position="21"/>
        <end position="43"/>
    </location>
</feature>
<keyword evidence="1" id="KW-1133">Transmembrane helix</keyword>
<sequence>MSAANLRMNNKRNQYRNQYRNMYHLICRVISICLCALFCLSFGCTSKKEERLQEIDFTVVDDDEIPEELKTIIDQKKTGEFKLTYADQDELYIVVGYGKQLTGGYSIQFPDVYLTKENIVVTSVLLGPEGEEPANISYPYAVIKIEYRPEPVLFQ</sequence>
<accession>A0AAE3E320</accession>
<evidence type="ECO:0000313" key="3">
    <source>
        <dbReference type="EMBL" id="MCC2221197.1"/>
    </source>
</evidence>
<keyword evidence="1" id="KW-0472">Membrane</keyword>
<dbReference type="Pfam" id="PF14343">
    <property type="entry name" value="PrcB_C"/>
    <property type="match status" value="1"/>
</dbReference>
<dbReference type="RefSeq" id="WP_262536236.1">
    <property type="nucleotide sequence ID" value="NZ_JAJEQN010000011.1"/>
</dbReference>
<dbReference type="GO" id="GO:0008233">
    <property type="term" value="F:peptidase activity"/>
    <property type="evidence" value="ECO:0007669"/>
    <property type="project" value="UniProtKB-KW"/>
</dbReference>
<organism evidence="3 4">
    <name type="scientific">Anthropogastromicrobium aceti</name>
    <dbReference type="NCBI Taxonomy" id="2981768"/>
    <lineage>
        <taxon>Bacteria</taxon>
        <taxon>Bacillati</taxon>
        <taxon>Bacillota</taxon>
        <taxon>Clostridia</taxon>
        <taxon>Lachnospirales</taxon>
        <taxon>Lachnospiraceae</taxon>
        <taxon>Anthropogastromicrobium</taxon>
    </lineage>
</organism>
<proteinExistence type="predicted"/>
<keyword evidence="3" id="KW-0378">Hydrolase</keyword>
<feature type="domain" description="PrcB C-terminal" evidence="2">
    <location>
        <begin position="91"/>
        <end position="146"/>
    </location>
</feature>
<keyword evidence="3" id="KW-0645">Protease</keyword>
<gene>
    <name evidence="3" type="ORF">LKD48_05980</name>
</gene>